<dbReference type="InterPro" id="IPR029058">
    <property type="entry name" value="AB_hydrolase_fold"/>
</dbReference>
<dbReference type="Proteomes" id="UP001054821">
    <property type="component" value="Chromosome 4"/>
</dbReference>
<dbReference type="GO" id="GO:0003676">
    <property type="term" value="F:nucleic acid binding"/>
    <property type="evidence" value="ECO:0007669"/>
    <property type="project" value="InterPro"/>
</dbReference>
<dbReference type="InterPro" id="IPR012337">
    <property type="entry name" value="RNaseH-like_sf"/>
</dbReference>
<dbReference type="InterPro" id="IPR036397">
    <property type="entry name" value="RNaseH_sf"/>
</dbReference>
<proteinExistence type="predicted"/>
<keyword evidence="2" id="KW-1185">Reference proteome</keyword>
<sequence length="106" mass="11720">MGPFPESLKNNYILVIVDYVSRWVEAFALPTNDTKGVVKFLWKNIFTRVGTPRGIISDRVVGHEGSAALLVHGFGAFLEHYRDNICNIAKGGNRVWAITILGFGNA</sequence>
<gene>
    <name evidence="1" type="ORF">L3X38_025289</name>
</gene>
<dbReference type="SUPFAM" id="SSF53098">
    <property type="entry name" value="Ribonuclease H-like"/>
    <property type="match status" value="1"/>
</dbReference>
<dbReference type="PANTHER" id="PTHR47832:SF1">
    <property type="entry name" value="DNA PHOTOLYASE"/>
    <property type="match status" value="1"/>
</dbReference>
<reference evidence="1 2" key="1">
    <citation type="journal article" date="2022" name="G3 (Bethesda)">
        <title>Whole-genome sequence and methylome profiling of the almond [Prunus dulcis (Mill.) D.A. Webb] cultivar 'Nonpareil'.</title>
        <authorList>
            <person name="D'Amico-Willman K.M."/>
            <person name="Ouma W.Z."/>
            <person name="Meulia T."/>
            <person name="Sideli G.M."/>
            <person name="Gradziel T.M."/>
            <person name="Fresnedo-Ramirez J."/>
        </authorList>
    </citation>
    <scope>NUCLEOTIDE SEQUENCE [LARGE SCALE GENOMIC DNA]</scope>
    <source>
        <strain evidence="1">Clone GOH B32 T37-40</strain>
    </source>
</reference>
<comment type="caution">
    <text evidence="1">The sequence shown here is derived from an EMBL/GenBank/DDBJ whole genome shotgun (WGS) entry which is preliminary data.</text>
</comment>
<protein>
    <recommendedName>
        <fullName evidence="3">Integrase catalytic domain-containing protein</fullName>
    </recommendedName>
</protein>
<dbReference type="SUPFAM" id="SSF53474">
    <property type="entry name" value="alpha/beta-Hydrolases"/>
    <property type="match status" value="1"/>
</dbReference>
<dbReference type="EMBL" id="JAJFAZ020000004">
    <property type="protein sequence ID" value="KAI5335156.1"/>
    <property type="molecule type" value="Genomic_DNA"/>
</dbReference>
<name>A0AAD4W278_PRUDU</name>
<evidence type="ECO:0008006" key="3">
    <source>
        <dbReference type="Google" id="ProtNLM"/>
    </source>
</evidence>
<dbReference type="Gene3D" id="3.30.420.10">
    <property type="entry name" value="Ribonuclease H-like superfamily/Ribonuclease H"/>
    <property type="match status" value="1"/>
</dbReference>
<evidence type="ECO:0000313" key="1">
    <source>
        <dbReference type="EMBL" id="KAI5335156.1"/>
    </source>
</evidence>
<organism evidence="1 2">
    <name type="scientific">Prunus dulcis</name>
    <name type="common">Almond</name>
    <name type="synonym">Amygdalus dulcis</name>
    <dbReference type="NCBI Taxonomy" id="3755"/>
    <lineage>
        <taxon>Eukaryota</taxon>
        <taxon>Viridiplantae</taxon>
        <taxon>Streptophyta</taxon>
        <taxon>Embryophyta</taxon>
        <taxon>Tracheophyta</taxon>
        <taxon>Spermatophyta</taxon>
        <taxon>Magnoliopsida</taxon>
        <taxon>eudicotyledons</taxon>
        <taxon>Gunneridae</taxon>
        <taxon>Pentapetalae</taxon>
        <taxon>rosids</taxon>
        <taxon>fabids</taxon>
        <taxon>Rosales</taxon>
        <taxon>Rosaceae</taxon>
        <taxon>Amygdaloideae</taxon>
        <taxon>Amygdaleae</taxon>
        <taxon>Prunus</taxon>
    </lineage>
</organism>
<evidence type="ECO:0000313" key="2">
    <source>
        <dbReference type="Proteomes" id="UP001054821"/>
    </source>
</evidence>
<dbReference type="PANTHER" id="PTHR47832">
    <property type="entry name" value="DNA PHOTOLYASE"/>
    <property type="match status" value="1"/>
</dbReference>
<dbReference type="AlphaFoldDB" id="A0AAD4W278"/>
<accession>A0AAD4W278</accession>